<dbReference type="InterPro" id="IPR036298">
    <property type="entry name" value="Chalcone_isomerase_sf"/>
</dbReference>
<dbReference type="AlphaFoldDB" id="A0A9X2WDS7"/>
<organism evidence="3 4">
    <name type="scientific">Thalassolituus pacificus</name>
    <dbReference type="NCBI Taxonomy" id="2975440"/>
    <lineage>
        <taxon>Bacteria</taxon>
        <taxon>Pseudomonadati</taxon>
        <taxon>Pseudomonadota</taxon>
        <taxon>Gammaproteobacteria</taxon>
        <taxon>Oceanospirillales</taxon>
        <taxon>Oceanospirillaceae</taxon>
        <taxon>Thalassolituus</taxon>
    </lineage>
</organism>
<keyword evidence="1" id="KW-0732">Signal</keyword>
<evidence type="ECO:0000313" key="4">
    <source>
        <dbReference type="Proteomes" id="UP001147830"/>
    </source>
</evidence>
<reference evidence="3" key="1">
    <citation type="journal article" date="2022" name="Front. Microbiol.">
        <title>Genome-based taxonomic rearrangement of Oceanobacter-related bacteria including the description of Thalassolituus hydrocarbonoclasticus sp. nov. and Thalassolituus pacificus sp. nov. and emended description of the genus Thalassolituus.</title>
        <authorList>
            <person name="Dong C."/>
            <person name="Wei L."/>
            <person name="Wang J."/>
            <person name="Lai Q."/>
            <person name="Huang Z."/>
            <person name="Shao Z."/>
        </authorList>
    </citation>
    <scope>NUCLEOTIDE SEQUENCE</scope>
    <source>
        <strain evidence="3">59MF3M-4</strain>
    </source>
</reference>
<dbReference type="Proteomes" id="UP001147830">
    <property type="component" value="Unassembled WGS sequence"/>
</dbReference>
<feature type="chain" id="PRO_5040817004" evidence="1">
    <location>
        <begin position="20"/>
        <end position="193"/>
    </location>
</feature>
<proteinExistence type="predicted"/>
<dbReference type="InterPro" id="IPR016087">
    <property type="entry name" value="Chalcone_isomerase"/>
</dbReference>
<feature type="domain" description="Chalcone isomerase" evidence="2">
    <location>
        <begin position="21"/>
        <end position="189"/>
    </location>
</feature>
<name>A0A9X2WDS7_9GAMM</name>
<protein>
    <submittedName>
        <fullName evidence="3">Chalcone isomerase family protein</fullName>
    </submittedName>
</protein>
<keyword evidence="3" id="KW-0413">Isomerase</keyword>
<comment type="caution">
    <text evidence="3">The sequence shown here is derived from an EMBL/GenBank/DDBJ whole genome shotgun (WGS) entry which is preliminary data.</text>
</comment>
<dbReference type="SUPFAM" id="SSF54626">
    <property type="entry name" value="Chalcone isomerase"/>
    <property type="match status" value="1"/>
</dbReference>
<dbReference type="InterPro" id="IPR016088">
    <property type="entry name" value="Chalcone_isomerase_3-sand"/>
</dbReference>
<feature type="signal peptide" evidence="1">
    <location>
        <begin position="1"/>
        <end position="19"/>
    </location>
</feature>
<evidence type="ECO:0000313" key="3">
    <source>
        <dbReference type="EMBL" id="MCT7358478.1"/>
    </source>
</evidence>
<evidence type="ECO:0000256" key="1">
    <source>
        <dbReference type="SAM" id="SignalP"/>
    </source>
</evidence>
<keyword evidence="4" id="KW-1185">Reference proteome</keyword>
<gene>
    <name evidence="3" type="ORF">NYR02_05520</name>
</gene>
<dbReference type="Gene3D" id="3.50.70.10">
    <property type="match status" value="1"/>
</dbReference>
<dbReference type="RefSeq" id="WP_260975385.1">
    <property type="nucleotide sequence ID" value="NZ_JAOANI010000014.1"/>
</dbReference>
<dbReference type="Pfam" id="PF16036">
    <property type="entry name" value="Chalcone_3"/>
    <property type="match status" value="1"/>
</dbReference>
<dbReference type="GO" id="GO:0016872">
    <property type="term" value="F:intramolecular lyase activity"/>
    <property type="evidence" value="ECO:0007669"/>
    <property type="project" value="InterPro"/>
</dbReference>
<dbReference type="EMBL" id="JAOANI010000014">
    <property type="protein sequence ID" value="MCT7358478.1"/>
    <property type="molecule type" value="Genomic_DNA"/>
</dbReference>
<sequence length="193" mass="21637">MLRTLMMTLLLTAAAPLWAITVENVDVPEVVPATADSPEMTLRGASVRRVYGFVEVYVGALYLKNSALEDKEVIRVDDPRRMVFYVTSERVSARRFTNAIQEGLAINITTGEMAAMSERVNQLVSLFDHKFVEGTVGYIEWVPDLQESRIVIDDTVRGSVPGKDLNDALLKIWIGDHPVSERFKEEVLGHRDS</sequence>
<reference evidence="3" key="2">
    <citation type="submission" date="2022-08" db="EMBL/GenBank/DDBJ databases">
        <authorList>
            <person name="Dong C."/>
        </authorList>
    </citation>
    <scope>NUCLEOTIDE SEQUENCE</scope>
    <source>
        <strain evidence="3">59MF3M-4</strain>
    </source>
</reference>
<evidence type="ECO:0000259" key="2">
    <source>
        <dbReference type="Pfam" id="PF16036"/>
    </source>
</evidence>
<accession>A0A9X2WDS7</accession>